<protein>
    <submittedName>
        <fullName evidence="1">Uncharacterized protein</fullName>
    </submittedName>
</protein>
<reference evidence="1" key="1">
    <citation type="submission" date="2021-01" db="EMBL/GenBank/DDBJ databases">
        <authorList>
            <person name="Corre E."/>
            <person name="Pelletier E."/>
            <person name="Niang G."/>
            <person name="Scheremetjew M."/>
            <person name="Finn R."/>
            <person name="Kale V."/>
            <person name="Holt S."/>
            <person name="Cochrane G."/>
            <person name="Meng A."/>
            <person name="Brown T."/>
            <person name="Cohen L."/>
        </authorList>
    </citation>
    <scope>NUCLEOTIDE SEQUENCE</scope>
    <source>
        <strain evidence="1">CCMP281</strain>
    </source>
</reference>
<evidence type="ECO:0000313" key="1">
    <source>
        <dbReference type="EMBL" id="CAE0136018.1"/>
    </source>
</evidence>
<gene>
    <name evidence="1" type="ORF">HERI1096_LOCUS31027</name>
</gene>
<sequence length="201" mass="21147">MAVLLLCSECDAYVGAGGLAHVTRPVAMSAVLHLEEPCSTVDLAARWAGEGSGLDVDGTDAIMHASMDEAPKLAHSIAIALDEALESSAGLPVVISEIDSMDLRDACLRALHISESAWGEAVLSRRDFGLLFSGAVYAEDGFTNPADGIDPTVIDAIEVLADELDDQFELRLQASQRVTPVMYGGRVPDGSIVGVLARTRP</sequence>
<dbReference type="EMBL" id="HBHX01056249">
    <property type="protein sequence ID" value="CAE0136018.1"/>
    <property type="molecule type" value="Transcribed_RNA"/>
</dbReference>
<organism evidence="1">
    <name type="scientific">Haptolina ericina</name>
    <dbReference type="NCBI Taxonomy" id="156174"/>
    <lineage>
        <taxon>Eukaryota</taxon>
        <taxon>Haptista</taxon>
        <taxon>Haptophyta</taxon>
        <taxon>Prymnesiophyceae</taxon>
        <taxon>Prymnesiales</taxon>
        <taxon>Prymnesiaceae</taxon>
        <taxon>Haptolina</taxon>
    </lineage>
</organism>
<dbReference type="AlphaFoldDB" id="A0A7S3FA42"/>
<accession>A0A7S3FA42</accession>
<name>A0A7S3FA42_9EUKA</name>
<proteinExistence type="predicted"/>